<reference evidence="4 5" key="1">
    <citation type="submission" date="2024-09" db="EMBL/GenBank/DDBJ databases">
        <authorList>
            <person name="Sun Q."/>
            <person name="Mori K."/>
        </authorList>
    </citation>
    <scope>NUCLEOTIDE SEQUENCE [LARGE SCALE GENOMIC DNA]</scope>
    <source>
        <strain evidence="4 5">ATCC 51272</strain>
    </source>
</reference>
<feature type="chain" id="PRO_5046083760" evidence="2">
    <location>
        <begin position="23"/>
        <end position="212"/>
    </location>
</feature>
<feature type="signal peptide" evidence="2">
    <location>
        <begin position="1"/>
        <end position="22"/>
    </location>
</feature>
<sequence length="212" mass="23050">MKKYLSLLFLAVALMVSRSADAQVKFGLKGGLNVSKMSFSQDVFDGNNRAGWFVGPTVKFTLPIVGLSFDASALYDQRSSKVQNTDAAGGETTVKQQEINIPVNLRYGVGLGSLANIFLFAGPQFGFNVGDEVFSWTSMGSYKNTFQFQKSNLSVNVGLGVTLRSHLQFSANYNIACSKTGEAKVLNTVTNTVTSVYKGHTNSWQVAVAYYF</sequence>
<dbReference type="Proteomes" id="UP001589688">
    <property type="component" value="Unassembled WGS sequence"/>
</dbReference>
<evidence type="ECO:0000256" key="1">
    <source>
        <dbReference type="ARBA" id="ARBA00022729"/>
    </source>
</evidence>
<gene>
    <name evidence="4" type="ORF">ACFFK8_09435</name>
</gene>
<evidence type="ECO:0000259" key="3">
    <source>
        <dbReference type="Pfam" id="PF13505"/>
    </source>
</evidence>
<keyword evidence="5" id="KW-1185">Reference proteome</keyword>
<accession>A0ABV5ZMS7</accession>
<dbReference type="RefSeq" id="WP_027951399.1">
    <property type="nucleotide sequence ID" value="NZ_JADU01000001.1"/>
</dbReference>
<evidence type="ECO:0000313" key="5">
    <source>
        <dbReference type="Proteomes" id="UP001589688"/>
    </source>
</evidence>
<dbReference type="EMBL" id="JBHLZF010000002">
    <property type="protein sequence ID" value="MFB9898008.1"/>
    <property type="molecule type" value="Genomic_DNA"/>
</dbReference>
<dbReference type="Pfam" id="PF13505">
    <property type="entry name" value="OMP_b-brl"/>
    <property type="match status" value="1"/>
</dbReference>
<proteinExistence type="predicted"/>
<feature type="domain" description="Outer membrane protein beta-barrel" evidence="3">
    <location>
        <begin position="8"/>
        <end position="212"/>
    </location>
</feature>
<keyword evidence="1 2" id="KW-0732">Signal</keyword>
<name>A0ABV5ZMS7_9BACT</name>
<evidence type="ECO:0000256" key="2">
    <source>
        <dbReference type="SAM" id="SignalP"/>
    </source>
</evidence>
<evidence type="ECO:0000313" key="4">
    <source>
        <dbReference type="EMBL" id="MFB9898008.1"/>
    </source>
</evidence>
<dbReference type="InterPro" id="IPR027385">
    <property type="entry name" value="Beta-barrel_OMP"/>
</dbReference>
<protein>
    <submittedName>
        <fullName evidence="4">Porin family protein</fullName>
    </submittedName>
</protein>
<organism evidence="4 5">
    <name type="scientific">Hallella seregens ATCC 51272</name>
    <dbReference type="NCBI Taxonomy" id="1336250"/>
    <lineage>
        <taxon>Bacteria</taxon>
        <taxon>Pseudomonadati</taxon>
        <taxon>Bacteroidota</taxon>
        <taxon>Bacteroidia</taxon>
        <taxon>Bacteroidales</taxon>
        <taxon>Prevotellaceae</taxon>
        <taxon>Hallella</taxon>
    </lineage>
</organism>
<comment type="caution">
    <text evidence="4">The sequence shown here is derived from an EMBL/GenBank/DDBJ whole genome shotgun (WGS) entry which is preliminary data.</text>
</comment>